<feature type="transmembrane region" description="Helical" evidence="1">
    <location>
        <begin position="18"/>
        <end position="39"/>
    </location>
</feature>
<dbReference type="GO" id="GO:0043107">
    <property type="term" value="P:type IV pilus-dependent motility"/>
    <property type="evidence" value="ECO:0007669"/>
    <property type="project" value="InterPro"/>
</dbReference>
<evidence type="ECO:0000313" key="2">
    <source>
        <dbReference type="EMBL" id="MYM60669.1"/>
    </source>
</evidence>
<keyword evidence="1" id="KW-1133">Transmembrane helix</keyword>
<dbReference type="Proteomes" id="UP000478571">
    <property type="component" value="Unassembled WGS sequence"/>
</dbReference>
<keyword evidence="1" id="KW-0472">Membrane</keyword>
<dbReference type="EMBL" id="WWEU01000006">
    <property type="protein sequence ID" value="MYM60669.1"/>
    <property type="molecule type" value="Genomic_DNA"/>
</dbReference>
<reference evidence="2 3" key="1">
    <citation type="submission" date="2020-01" db="EMBL/GenBank/DDBJ databases">
        <title>Draft Genome Sequence of Vibrio sp. strain OCN044, Isolated from a Healthy Coral at Palmyra Atoll.</title>
        <authorList>
            <person name="Videau P."/>
            <person name="Loughran R."/>
            <person name="Esquivel A."/>
            <person name="Deadmond M."/>
            <person name="Paddock B.E."/>
            <person name="Saw J.H."/>
            <person name="Ushijima B."/>
        </authorList>
    </citation>
    <scope>NUCLEOTIDE SEQUENCE [LARGE SCALE GENOMIC DNA]</scope>
    <source>
        <strain evidence="2 3">OCN044</strain>
    </source>
</reference>
<name>A0A6L8M3W8_9VIBR</name>
<accession>A0A6L8M3W8</accession>
<dbReference type="PANTHER" id="PTHR39555:SF1">
    <property type="entry name" value="TYPE IV PILUS INNER MEMBRANE COMPONENT PILO"/>
    <property type="match status" value="1"/>
</dbReference>
<dbReference type="GO" id="GO:0043683">
    <property type="term" value="P:type IV pilus assembly"/>
    <property type="evidence" value="ECO:0007669"/>
    <property type="project" value="InterPro"/>
</dbReference>
<keyword evidence="3" id="KW-1185">Reference proteome</keyword>
<keyword evidence="1" id="KW-0812">Transmembrane</keyword>
<dbReference type="Gene3D" id="3.30.70.60">
    <property type="match status" value="1"/>
</dbReference>
<dbReference type="AlphaFoldDB" id="A0A6L8M3W8"/>
<dbReference type="RefSeq" id="WP_160931501.1">
    <property type="nucleotide sequence ID" value="NZ_WWEU01000006.1"/>
</dbReference>
<organism evidence="2 3">
    <name type="scientific">Vibrio tetraodonis subsp. pristinus</name>
    <dbReference type="NCBI Taxonomy" id="2695891"/>
    <lineage>
        <taxon>Bacteria</taxon>
        <taxon>Pseudomonadati</taxon>
        <taxon>Pseudomonadota</taxon>
        <taxon>Gammaproteobacteria</taxon>
        <taxon>Vibrionales</taxon>
        <taxon>Vibrionaceae</taxon>
        <taxon>Vibrio</taxon>
    </lineage>
</organism>
<dbReference type="InterPro" id="IPR014717">
    <property type="entry name" value="Transl_elong_EF1B/ribsomal_bS6"/>
</dbReference>
<sequence length="196" mass="22183">MIESNYFAFLSITKLSRVAQVCLLGGYLAFVLMVGFLLYMRPHMILLDSLLSKERLLKQTLELTSSTVLPDKKLQSELRALQKIESQFKEQLSSPARLPKVVKDLSALAKQNSLQISSIIQIGTEKANDRSNPELEIELYGEYRELVAFFHFISNAPSFIQFKSVDWTRRKGKGDGLRMKGTLTLGMGSFELDNKS</sequence>
<gene>
    <name evidence="2" type="primary">pilO</name>
    <name evidence="2" type="ORF">GTG28_15680</name>
</gene>
<dbReference type="PANTHER" id="PTHR39555">
    <property type="entry name" value="FIMBRIAL ASSEMBLY PROTEIN PILO-LIKE PROTEIN-RELATED"/>
    <property type="match status" value="1"/>
</dbReference>
<proteinExistence type="predicted"/>
<protein>
    <submittedName>
        <fullName evidence="2">Type 4a pilus biogenesis protein PilO</fullName>
    </submittedName>
</protein>
<dbReference type="Pfam" id="PF04350">
    <property type="entry name" value="PilO"/>
    <property type="match status" value="1"/>
</dbReference>
<evidence type="ECO:0000313" key="3">
    <source>
        <dbReference type="Proteomes" id="UP000478571"/>
    </source>
</evidence>
<evidence type="ECO:0000256" key="1">
    <source>
        <dbReference type="SAM" id="Phobius"/>
    </source>
</evidence>
<dbReference type="InterPro" id="IPR007445">
    <property type="entry name" value="PilO"/>
</dbReference>
<comment type="caution">
    <text evidence="2">The sequence shown here is derived from an EMBL/GenBank/DDBJ whole genome shotgun (WGS) entry which is preliminary data.</text>
</comment>